<dbReference type="InterPro" id="IPR036477">
    <property type="entry name" value="Formyl_transf_N_sf"/>
</dbReference>
<accession>A0A248LHR7</accession>
<dbReference type="Pfam" id="PF00551">
    <property type="entry name" value="Formyl_trans_N"/>
    <property type="match status" value="1"/>
</dbReference>
<organism evidence="2 3">
    <name type="scientific">Laribacter hongkongensis</name>
    <dbReference type="NCBI Taxonomy" id="168471"/>
    <lineage>
        <taxon>Bacteria</taxon>
        <taxon>Pseudomonadati</taxon>
        <taxon>Pseudomonadota</taxon>
        <taxon>Betaproteobacteria</taxon>
        <taxon>Neisseriales</taxon>
        <taxon>Aquaspirillaceae</taxon>
        <taxon>Laribacter</taxon>
    </lineage>
</organism>
<dbReference type="Gene3D" id="3.40.50.12230">
    <property type="match status" value="1"/>
</dbReference>
<dbReference type="Proteomes" id="UP000197424">
    <property type="component" value="Chromosome"/>
</dbReference>
<evidence type="ECO:0000259" key="1">
    <source>
        <dbReference type="Pfam" id="PF00551"/>
    </source>
</evidence>
<proteinExistence type="predicted"/>
<dbReference type="GO" id="GO:0004479">
    <property type="term" value="F:methionyl-tRNA formyltransferase activity"/>
    <property type="evidence" value="ECO:0007669"/>
    <property type="project" value="TreeGrafter"/>
</dbReference>
<feature type="domain" description="Formyl transferase N-terminal" evidence="1">
    <location>
        <begin position="83"/>
        <end position="153"/>
    </location>
</feature>
<dbReference type="EMBL" id="CP022115">
    <property type="protein sequence ID" value="ASJ24172.1"/>
    <property type="molecule type" value="Genomic_DNA"/>
</dbReference>
<protein>
    <submittedName>
        <fullName evidence="2">Methionyl-tRNA formyltransferase</fullName>
    </submittedName>
</protein>
<dbReference type="AlphaFoldDB" id="A0A248LHR7"/>
<dbReference type="GO" id="GO:0005829">
    <property type="term" value="C:cytosol"/>
    <property type="evidence" value="ECO:0007669"/>
    <property type="project" value="TreeGrafter"/>
</dbReference>
<dbReference type="OrthoDB" id="9802815at2"/>
<dbReference type="PANTHER" id="PTHR11138:SF5">
    <property type="entry name" value="METHIONYL-TRNA FORMYLTRANSFERASE, MITOCHONDRIAL"/>
    <property type="match status" value="1"/>
</dbReference>
<evidence type="ECO:0000313" key="2">
    <source>
        <dbReference type="EMBL" id="ASJ24172.1"/>
    </source>
</evidence>
<name>A0A248LHR7_9NEIS</name>
<dbReference type="RefSeq" id="WP_088860572.1">
    <property type="nucleotide sequence ID" value="NZ_CP022115.1"/>
</dbReference>
<dbReference type="InterPro" id="IPR002376">
    <property type="entry name" value="Formyl_transf_N"/>
</dbReference>
<gene>
    <name evidence="2" type="ORF">LHGZ1_1341</name>
</gene>
<dbReference type="PANTHER" id="PTHR11138">
    <property type="entry name" value="METHIONYL-TRNA FORMYLTRANSFERASE"/>
    <property type="match status" value="1"/>
</dbReference>
<reference evidence="3" key="1">
    <citation type="submission" date="2017-06" db="EMBL/GenBank/DDBJ databases">
        <title>Whole genome sequence of Laribacter hongkongensis LHGZ1.</title>
        <authorList>
            <person name="Chen D."/>
            <person name="Wu H."/>
            <person name="Chen J."/>
        </authorList>
    </citation>
    <scope>NUCLEOTIDE SEQUENCE [LARGE SCALE GENOMIC DNA]</scope>
    <source>
        <strain evidence="3">LHGZ1</strain>
    </source>
</reference>
<dbReference type="SUPFAM" id="SSF53328">
    <property type="entry name" value="Formyltransferase"/>
    <property type="match status" value="1"/>
</dbReference>
<sequence length="207" mass="22421">MRVVIVGQKWLGVEILKLCLARGDEIRAVLAPEGDRLHEAAQRAGITVSSCGSHISASDIPPDTDLILAAHAHAFIDAGARMGARLGALGYHPSLLPRHRGREAIRWTLHMREPVAGGTVYWMDDGADTGPIAAQDWCHVRPADDVASLWRRELAPMGIRLIRQVLADLDRGRVVARPQEEAVATWEPAFTGKRLASGDKSGANHGN</sequence>
<evidence type="ECO:0000313" key="3">
    <source>
        <dbReference type="Proteomes" id="UP000197424"/>
    </source>
</evidence>
<keyword evidence="2" id="KW-0808">Transferase</keyword>